<organism evidence="8 9">
    <name type="scientific">Hahella chejuensis (strain KCTC 2396)</name>
    <dbReference type="NCBI Taxonomy" id="349521"/>
    <lineage>
        <taxon>Bacteria</taxon>
        <taxon>Pseudomonadati</taxon>
        <taxon>Pseudomonadota</taxon>
        <taxon>Gammaproteobacteria</taxon>
        <taxon>Oceanospirillales</taxon>
        <taxon>Hahellaceae</taxon>
        <taxon>Hahella</taxon>
    </lineage>
</organism>
<feature type="transmembrane region" description="Helical" evidence="7">
    <location>
        <begin position="114"/>
        <end position="136"/>
    </location>
</feature>
<comment type="subcellular location">
    <subcellularLocation>
        <location evidence="1">Cell membrane</location>
        <topology evidence="1">Multi-pass membrane protein</topology>
    </subcellularLocation>
</comment>
<dbReference type="InterPro" id="IPR003317">
    <property type="entry name" value="Cyt-d_oxidase_su2"/>
</dbReference>
<evidence type="ECO:0000256" key="7">
    <source>
        <dbReference type="SAM" id="Phobius"/>
    </source>
</evidence>
<dbReference type="GO" id="GO:0019646">
    <property type="term" value="P:aerobic electron transport chain"/>
    <property type="evidence" value="ECO:0007669"/>
    <property type="project" value="TreeGrafter"/>
</dbReference>
<dbReference type="GO" id="GO:0070069">
    <property type="term" value="C:cytochrome complex"/>
    <property type="evidence" value="ECO:0007669"/>
    <property type="project" value="TreeGrafter"/>
</dbReference>
<proteinExistence type="inferred from homology"/>
<dbReference type="GO" id="GO:0016682">
    <property type="term" value="F:oxidoreductase activity, acting on diphenols and related substances as donors, oxygen as acceptor"/>
    <property type="evidence" value="ECO:0007669"/>
    <property type="project" value="TreeGrafter"/>
</dbReference>
<dbReference type="RefSeq" id="WP_011394668.1">
    <property type="nucleotide sequence ID" value="NC_007645.1"/>
</dbReference>
<dbReference type="EC" id="1.10.3.-" evidence="8"/>
<keyword evidence="5 7" id="KW-1133">Transmembrane helix</keyword>
<dbReference type="STRING" id="349521.HCH_00692"/>
<feature type="transmembrane region" description="Helical" evidence="7">
    <location>
        <begin position="6"/>
        <end position="36"/>
    </location>
</feature>
<keyword evidence="9" id="KW-1185">Reference proteome</keyword>
<dbReference type="GO" id="GO:0005886">
    <property type="term" value="C:plasma membrane"/>
    <property type="evidence" value="ECO:0007669"/>
    <property type="project" value="UniProtKB-SubCell"/>
</dbReference>
<evidence type="ECO:0000256" key="5">
    <source>
        <dbReference type="ARBA" id="ARBA00022989"/>
    </source>
</evidence>
<dbReference type="Pfam" id="PF02322">
    <property type="entry name" value="Cyt_bd_oxida_II"/>
    <property type="match status" value="1"/>
</dbReference>
<protein>
    <submittedName>
        <fullName evidence="8">Cytochrome d ubiquinol oxidase, subunit II</fullName>
        <ecNumber evidence="8">1.10.3.-</ecNumber>
    </submittedName>
</protein>
<feature type="transmembrane region" description="Helical" evidence="7">
    <location>
        <begin position="81"/>
        <end position="102"/>
    </location>
</feature>
<name>Q2SP33_HAHCH</name>
<keyword evidence="6 7" id="KW-0472">Membrane</keyword>
<dbReference type="HOGENOM" id="CLU_049294_1_0_6"/>
<keyword evidence="3" id="KW-1003">Cell membrane</keyword>
<gene>
    <name evidence="8" type="primary">cydB</name>
    <name evidence="8" type="ordered locus">HCH_00692</name>
</gene>
<dbReference type="KEGG" id="hch:HCH_00692"/>
<reference evidence="8 9" key="1">
    <citation type="journal article" date="2005" name="Nucleic Acids Res.">
        <title>Genomic blueprint of Hahella chejuensis, a marine microbe producing an algicidal agent.</title>
        <authorList>
            <person name="Jeong H."/>
            <person name="Yim J.H."/>
            <person name="Lee C."/>
            <person name="Choi S.-H."/>
            <person name="Park Y.K."/>
            <person name="Yoon S.H."/>
            <person name="Hur C.-G."/>
            <person name="Kang H.-Y."/>
            <person name="Kim D."/>
            <person name="Lee H.H."/>
            <person name="Park K.H."/>
            <person name="Park S.-H."/>
            <person name="Park H.-S."/>
            <person name="Lee H.K."/>
            <person name="Oh T.K."/>
            <person name="Kim J.F."/>
        </authorList>
    </citation>
    <scope>NUCLEOTIDE SEQUENCE [LARGE SCALE GENOMIC DNA]</scope>
    <source>
        <strain evidence="8 9">KCTC 2396</strain>
    </source>
</reference>
<dbReference type="GO" id="GO:0009055">
    <property type="term" value="F:electron transfer activity"/>
    <property type="evidence" value="ECO:0007669"/>
    <property type="project" value="TreeGrafter"/>
</dbReference>
<dbReference type="PANTHER" id="PTHR43141:SF4">
    <property type="entry name" value="CYTOCHROME BD2 SUBUNIT II"/>
    <property type="match status" value="1"/>
</dbReference>
<evidence type="ECO:0000313" key="8">
    <source>
        <dbReference type="EMBL" id="ABC27591.1"/>
    </source>
</evidence>
<sequence length="331" mass="36628">MDFALIYLLLIAVGVLMYVLLDGFSLGVGILSPWLSKADDRAIAIKSLSHLWDSNQTWLVFGGVVLFAGFPKAYATVLSQLYLPIILMLIALIFRGVAFEFYFKSHTSRGWWDFSFSFGSTLATLSQGIVLGSLVQGFSLEPQPSEQIAWFTPFSLMTAVALVCGYALLGSCWLVRKSSGRLQVSVRRLGIISLFAVMFFLALVSVWMLLAQPQVFQRWLTWPTGLLLAPVPLLSAYVGLRLWQMLRSGEGNDLKPLGLAMALFGLAFIGLAAGMFPYIIPGQLTIWEAIAPERSTSFTLIGIVLFLPIVIAYNIYNYRVFSGKTNTQDGY</sequence>
<keyword evidence="4 7" id="KW-0812">Transmembrane</keyword>
<feature type="transmembrane region" description="Helical" evidence="7">
    <location>
        <begin position="222"/>
        <end position="244"/>
    </location>
</feature>
<dbReference type="PANTHER" id="PTHR43141">
    <property type="entry name" value="CYTOCHROME BD2 SUBUNIT II"/>
    <property type="match status" value="1"/>
</dbReference>
<evidence type="ECO:0000256" key="4">
    <source>
        <dbReference type="ARBA" id="ARBA00022692"/>
    </source>
</evidence>
<dbReference type="NCBIfam" id="TIGR00203">
    <property type="entry name" value="cydB"/>
    <property type="match status" value="1"/>
</dbReference>
<keyword evidence="8" id="KW-0560">Oxidoreductase</keyword>
<feature type="transmembrane region" description="Helical" evidence="7">
    <location>
        <begin position="298"/>
        <end position="316"/>
    </location>
</feature>
<evidence type="ECO:0000313" key="9">
    <source>
        <dbReference type="Proteomes" id="UP000000238"/>
    </source>
</evidence>
<dbReference type="EMBL" id="CP000155">
    <property type="protein sequence ID" value="ABC27591.1"/>
    <property type="molecule type" value="Genomic_DNA"/>
</dbReference>
<dbReference type="AlphaFoldDB" id="Q2SP33"/>
<dbReference type="eggNOG" id="COG1294">
    <property type="taxonomic scope" value="Bacteria"/>
</dbReference>
<evidence type="ECO:0000256" key="1">
    <source>
        <dbReference type="ARBA" id="ARBA00004651"/>
    </source>
</evidence>
<evidence type="ECO:0000256" key="6">
    <source>
        <dbReference type="ARBA" id="ARBA00023136"/>
    </source>
</evidence>
<dbReference type="OrthoDB" id="9776710at2"/>
<dbReference type="Proteomes" id="UP000000238">
    <property type="component" value="Chromosome"/>
</dbReference>
<comment type="similarity">
    <text evidence="2">Belongs to the cytochrome ubiquinol oxidase subunit 2 family.</text>
</comment>
<evidence type="ECO:0000256" key="2">
    <source>
        <dbReference type="ARBA" id="ARBA00007543"/>
    </source>
</evidence>
<evidence type="ECO:0000256" key="3">
    <source>
        <dbReference type="ARBA" id="ARBA00022475"/>
    </source>
</evidence>
<feature type="transmembrane region" description="Helical" evidence="7">
    <location>
        <begin position="256"/>
        <end position="278"/>
    </location>
</feature>
<feature type="transmembrane region" description="Helical" evidence="7">
    <location>
        <begin position="189"/>
        <end position="210"/>
    </location>
</feature>
<accession>Q2SP33</accession>
<feature type="transmembrane region" description="Helical" evidence="7">
    <location>
        <begin position="148"/>
        <end position="169"/>
    </location>
</feature>